<dbReference type="PANTHER" id="PTHR10174">
    <property type="entry name" value="ALPHA-TOCOPHEROL TRANSFER PROTEIN-RELATED"/>
    <property type="match status" value="1"/>
</dbReference>
<dbReference type="InterPro" id="IPR011074">
    <property type="entry name" value="CRAL/TRIO_N_dom"/>
</dbReference>
<dbReference type="SUPFAM" id="SSF52087">
    <property type="entry name" value="CRAL/TRIO domain"/>
    <property type="match status" value="1"/>
</dbReference>
<dbReference type="SMART" id="SM00516">
    <property type="entry name" value="SEC14"/>
    <property type="match status" value="1"/>
</dbReference>
<sequence length="321" mass="37091">MRVNIALAVTCSNNAVSETKKVVGKETMENIQPSEIFKPFDLDVITEDIQRIAELELHERVDEIPRCLDMLKDMLQKETDLTPCMDDNFLLVFLRARKFDCQLAFNLIKKYYMAPVTYPSMFRNFTPRSCMNAINSNLHYFLPYRNADGCAILLSKFGKWDPTTLSCDELLKFNIMCNEMAIKNPVTQICGVITIADMKDFSWSHLLQIQISDVRCFVSTLQDCLPIRHKTTHIINHSSIFSVLYGLVKPLLTEKVKNRMYFHDDLQSLHKQISPEILPESLGGRLSDIPNQDFYNSLISNEENFVARQNYGYANRRHLSI</sequence>
<accession>A0A8X6VC33</accession>
<organism evidence="2 3">
    <name type="scientific">Trichonephila clavipes</name>
    <name type="common">Golden silk orbweaver</name>
    <name type="synonym">Nephila clavipes</name>
    <dbReference type="NCBI Taxonomy" id="2585209"/>
    <lineage>
        <taxon>Eukaryota</taxon>
        <taxon>Metazoa</taxon>
        <taxon>Ecdysozoa</taxon>
        <taxon>Arthropoda</taxon>
        <taxon>Chelicerata</taxon>
        <taxon>Arachnida</taxon>
        <taxon>Araneae</taxon>
        <taxon>Araneomorphae</taxon>
        <taxon>Entelegynae</taxon>
        <taxon>Araneoidea</taxon>
        <taxon>Nephilidae</taxon>
        <taxon>Trichonephila</taxon>
    </lineage>
</organism>
<dbReference type="AlphaFoldDB" id="A0A8X6VC33"/>
<dbReference type="InterPro" id="IPR001251">
    <property type="entry name" value="CRAL-TRIO_dom"/>
</dbReference>
<evidence type="ECO:0000313" key="3">
    <source>
        <dbReference type="Proteomes" id="UP000887159"/>
    </source>
</evidence>
<dbReference type="PANTHER" id="PTHR10174:SF130">
    <property type="entry name" value="ALPHA-TOCOPHEROL TRANSFER PROTEIN-LIKE"/>
    <property type="match status" value="1"/>
</dbReference>
<reference evidence="2" key="1">
    <citation type="submission" date="2020-08" db="EMBL/GenBank/DDBJ databases">
        <title>Multicomponent nature underlies the extraordinary mechanical properties of spider dragline silk.</title>
        <authorList>
            <person name="Kono N."/>
            <person name="Nakamura H."/>
            <person name="Mori M."/>
            <person name="Yoshida Y."/>
            <person name="Ohtoshi R."/>
            <person name="Malay A.D."/>
            <person name="Moran D.A.P."/>
            <person name="Tomita M."/>
            <person name="Numata K."/>
            <person name="Arakawa K."/>
        </authorList>
    </citation>
    <scope>NUCLEOTIDE SEQUENCE</scope>
</reference>
<dbReference type="Gene3D" id="1.10.8.20">
    <property type="entry name" value="N-terminal domain of phosphatidylinositol transfer protein sec14p"/>
    <property type="match status" value="1"/>
</dbReference>
<proteinExistence type="predicted"/>
<keyword evidence="3" id="KW-1185">Reference proteome</keyword>
<dbReference type="SMART" id="SM01100">
    <property type="entry name" value="CRAL_TRIO_N"/>
    <property type="match status" value="1"/>
</dbReference>
<dbReference type="InterPro" id="IPR036273">
    <property type="entry name" value="CRAL/TRIO_N_dom_sf"/>
</dbReference>
<dbReference type="GO" id="GO:0016020">
    <property type="term" value="C:membrane"/>
    <property type="evidence" value="ECO:0007669"/>
    <property type="project" value="TreeGrafter"/>
</dbReference>
<dbReference type="Pfam" id="PF00650">
    <property type="entry name" value="CRAL_TRIO"/>
    <property type="match status" value="1"/>
</dbReference>
<dbReference type="EMBL" id="BMAU01021267">
    <property type="protein sequence ID" value="GFY07114.1"/>
    <property type="molecule type" value="Genomic_DNA"/>
</dbReference>
<name>A0A8X6VC33_TRICX</name>
<dbReference type="Gene3D" id="1.20.5.1200">
    <property type="entry name" value="Alpha-tocopherol transfer"/>
    <property type="match status" value="1"/>
</dbReference>
<gene>
    <name evidence="2" type="primary">Ttpal</name>
    <name evidence="2" type="ORF">TNCV_4903561</name>
</gene>
<dbReference type="PROSITE" id="PS50191">
    <property type="entry name" value="CRAL_TRIO"/>
    <property type="match status" value="1"/>
</dbReference>
<dbReference type="GO" id="GO:1902936">
    <property type="term" value="F:phosphatidylinositol bisphosphate binding"/>
    <property type="evidence" value="ECO:0007669"/>
    <property type="project" value="TreeGrafter"/>
</dbReference>
<feature type="domain" description="CRAL-TRIO" evidence="1">
    <location>
        <begin position="141"/>
        <end position="290"/>
    </location>
</feature>
<evidence type="ECO:0000313" key="2">
    <source>
        <dbReference type="EMBL" id="GFY07114.1"/>
    </source>
</evidence>
<protein>
    <submittedName>
        <fullName evidence="2">Alpha-tocopherol transfer protein-like</fullName>
    </submittedName>
</protein>
<dbReference type="SUPFAM" id="SSF46938">
    <property type="entry name" value="CRAL/TRIO N-terminal domain"/>
    <property type="match status" value="1"/>
</dbReference>
<evidence type="ECO:0000259" key="1">
    <source>
        <dbReference type="PROSITE" id="PS50191"/>
    </source>
</evidence>
<dbReference type="InterPro" id="IPR036865">
    <property type="entry name" value="CRAL-TRIO_dom_sf"/>
</dbReference>
<dbReference type="CDD" id="cd00170">
    <property type="entry name" value="SEC14"/>
    <property type="match status" value="1"/>
</dbReference>
<dbReference type="Gene3D" id="3.40.525.10">
    <property type="entry name" value="CRAL-TRIO lipid binding domain"/>
    <property type="match status" value="1"/>
</dbReference>
<dbReference type="PRINTS" id="PR00180">
    <property type="entry name" value="CRETINALDHBP"/>
</dbReference>
<comment type="caution">
    <text evidence="2">The sequence shown here is derived from an EMBL/GenBank/DDBJ whole genome shotgun (WGS) entry which is preliminary data.</text>
</comment>
<dbReference type="Proteomes" id="UP000887159">
    <property type="component" value="Unassembled WGS sequence"/>
</dbReference>